<sequence>MQDSPIFLPLREQRARLRTGTLTATALAEASIVAYQQRGQHDHSYLTWNGECALAMANATDAVLAQGGDAGALMGLAVSIKDIFAVTGLPTYAGSSQRLPKRWEHSGPVVSALLKQLPSVMGKTHTVEFAFGGLGTNAHWGAPRNPWDITQHRMPGGSSSGAGVSLVGGTASLALGTDTAGSVRIPAAMTGVAGLKTTAGRWSTQQIVPLSTTLDTPGLLARRVDDLAFAFDAMDAALSGKDNRVPATPSLADLTFGVPETFFWDDCSPGIAETVRAAIKQLEAAGARVVTLELPGIGEAYELFKLGGVAAPELAAFLKTELPEMIDSLDPNVAARVKAADDMPAWEYVRRRTLLDSLYASAATRMADVDAVLTPTVAITPPTIESLAPEGAYPKANMHALRNTVIANFLGLCALTLPVGKDAANMPVGLQIMAGPWQDARLLAIGQAVENELGTGLEILGQPPMV</sequence>
<gene>
    <name evidence="2" type="ORF">CPA45_21450</name>
</gene>
<dbReference type="InterPro" id="IPR036928">
    <property type="entry name" value="AS_sf"/>
</dbReference>
<dbReference type="PANTHER" id="PTHR11895">
    <property type="entry name" value="TRANSAMIDASE"/>
    <property type="match status" value="1"/>
</dbReference>
<evidence type="ECO:0000259" key="1">
    <source>
        <dbReference type="Pfam" id="PF01425"/>
    </source>
</evidence>
<name>A0A2A4HG70_9GAMM</name>
<keyword evidence="3" id="KW-1185">Reference proteome</keyword>
<dbReference type="PANTHER" id="PTHR11895:SF176">
    <property type="entry name" value="AMIDASE AMID-RELATED"/>
    <property type="match status" value="1"/>
</dbReference>
<dbReference type="EMBL" id="NWUX01000034">
    <property type="protein sequence ID" value="PCF93640.1"/>
    <property type="molecule type" value="Genomic_DNA"/>
</dbReference>
<dbReference type="AlphaFoldDB" id="A0A2A4HG70"/>
<dbReference type="RefSeq" id="WP_096655172.1">
    <property type="nucleotide sequence ID" value="NZ_NWUX01000034.1"/>
</dbReference>
<dbReference type="InterPro" id="IPR023631">
    <property type="entry name" value="Amidase_dom"/>
</dbReference>
<reference evidence="3" key="1">
    <citation type="submission" date="2017-09" db="EMBL/GenBank/DDBJ databases">
        <authorList>
            <person name="Cho G.-S."/>
            <person name="Oguntoyinbo F.A."/>
            <person name="Cnockaert M."/>
            <person name="Kabisch J."/>
            <person name="Neve H."/>
            <person name="Bockelmann W."/>
            <person name="Wenning M."/>
            <person name="Franz C.M."/>
            <person name="Vandamme P."/>
        </authorList>
    </citation>
    <scope>NUCLEOTIDE SEQUENCE [LARGE SCALE GENOMIC DNA]</scope>
    <source>
        <strain evidence="3">MBT G8648</strain>
    </source>
</reference>
<proteinExistence type="predicted"/>
<organism evidence="2 3">
    <name type="scientific">Vreelandella nigrificans</name>
    <dbReference type="NCBI Taxonomy" id="2042704"/>
    <lineage>
        <taxon>Bacteria</taxon>
        <taxon>Pseudomonadati</taxon>
        <taxon>Pseudomonadota</taxon>
        <taxon>Gammaproteobacteria</taxon>
        <taxon>Oceanospirillales</taxon>
        <taxon>Halomonadaceae</taxon>
        <taxon>Vreelandella</taxon>
    </lineage>
</organism>
<protein>
    <submittedName>
        <fullName evidence="2">2-amino-5-chloromuconate deaminase</fullName>
    </submittedName>
</protein>
<dbReference type="OrthoDB" id="8872210at2"/>
<evidence type="ECO:0000313" key="2">
    <source>
        <dbReference type="EMBL" id="PCF93640.1"/>
    </source>
</evidence>
<comment type="caution">
    <text evidence="2">The sequence shown here is derived from an EMBL/GenBank/DDBJ whole genome shotgun (WGS) entry which is preliminary data.</text>
</comment>
<feature type="domain" description="Amidase" evidence="1">
    <location>
        <begin position="29"/>
        <end position="443"/>
    </location>
</feature>
<accession>A0A2A4HG70</accession>
<dbReference type="GO" id="GO:0003824">
    <property type="term" value="F:catalytic activity"/>
    <property type="evidence" value="ECO:0007669"/>
    <property type="project" value="InterPro"/>
</dbReference>
<dbReference type="Proteomes" id="UP000218677">
    <property type="component" value="Unassembled WGS sequence"/>
</dbReference>
<dbReference type="Pfam" id="PF01425">
    <property type="entry name" value="Amidase"/>
    <property type="match status" value="1"/>
</dbReference>
<dbReference type="Gene3D" id="3.90.1300.10">
    <property type="entry name" value="Amidase signature (AS) domain"/>
    <property type="match status" value="1"/>
</dbReference>
<evidence type="ECO:0000313" key="3">
    <source>
        <dbReference type="Proteomes" id="UP000218677"/>
    </source>
</evidence>
<dbReference type="InterPro" id="IPR000120">
    <property type="entry name" value="Amidase"/>
</dbReference>
<dbReference type="SUPFAM" id="SSF75304">
    <property type="entry name" value="Amidase signature (AS) enzymes"/>
    <property type="match status" value="1"/>
</dbReference>